<feature type="region of interest" description="Disordered" evidence="1">
    <location>
        <begin position="1"/>
        <end position="67"/>
    </location>
</feature>
<feature type="region of interest" description="Disordered" evidence="1">
    <location>
        <begin position="147"/>
        <end position="226"/>
    </location>
</feature>
<evidence type="ECO:0000256" key="1">
    <source>
        <dbReference type="SAM" id="MobiDB-lite"/>
    </source>
</evidence>
<comment type="caution">
    <text evidence="2">The sequence shown here is derived from an EMBL/GenBank/DDBJ whole genome shotgun (WGS) entry which is preliminary data.</text>
</comment>
<dbReference type="OrthoDB" id="4825809at2759"/>
<feature type="compositionally biased region" description="Polar residues" evidence="1">
    <location>
        <begin position="8"/>
        <end position="30"/>
    </location>
</feature>
<keyword evidence="3" id="KW-1185">Reference proteome</keyword>
<dbReference type="Proteomes" id="UP000076584">
    <property type="component" value="Unassembled WGS sequence"/>
</dbReference>
<gene>
    <name evidence="2" type="ORF">CI238_01349</name>
</gene>
<reference evidence="2 3" key="1">
    <citation type="submission" date="2015-06" db="EMBL/GenBank/DDBJ databases">
        <title>Survival trade-offs in plant roots during colonization by closely related pathogenic and mutualistic fungi.</title>
        <authorList>
            <person name="Hacquard S."/>
            <person name="Kracher B."/>
            <person name="Hiruma K."/>
            <person name="Weinman A."/>
            <person name="Muench P."/>
            <person name="Garrido Oter R."/>
            <person name="Ver Loren van Themaat E."/>
            <person name="Dallerey J.-F."/>
            <person name="Damm U."/>
            <person name="Henrissat B."/>
            <person name="Lespinet O."/>
            <person name="Thon M."/>
            <person name="Kemen E."/>
            <person name="McHardy A.C."/>
            <person name="Schulze-Lefert P."/>
            <person name="O'Connell R.J."/>
        </authorList>
    </citation>
    <scope>NUCLEOTIDE SEQUENCE [LARGE SCALE GENOMIC DNA]</scope>
    <source>
        <strain evidence="2 3">MAFF 238704</strain>
    </source>
</reference>
<evidence type="ECO:0000313" key="3">
    <source>
        <dbReference type="Proteomes" id="UP000076584"/>
    </source>
</evidence>
<evidence type="ECO:0000313" key="2">
    <source>
        <dbReference type="EMBL" id="KZL79355.1"/>
    </source>
</evidence>
<dbReference type="AlphaFoldDB" id="A0A161W050"/>
<accession>A0A161W050</accession>
<sequence>MAKDRSITRNGPQLPNQPEIDTSMLHNGKNSPKRERGTENKHGLPREVPGKTPGGKDRHHCPMKGHTSDVRCVKKGCMIKCADCGIRISRFSGARCLPCNARETGRAREEKNAREIQKKIDAKLVRKGKMPASKNGSMAKMLLAPHPSGIRKRTGRVGERAPGRFSLRSPDSGRPFSSPQLSGDQFVDHDEIAGDEDDREDIQEDDDDQENFTADETQYGRRMEEDAALQRKIRESLFKLLS</sequence>
<dbReference type="EMBL" id="LFIW01002106">
    <property type="protein sequence ID" value="KZL79355.1"/>
    <property type="molecule type" value="Genomic_DNA"/>
</dbReference>
<proteinExistence type="predicted"/>
<name>A0A161W050_COLIC</name>
<feature type="compositionally biased region" description="Basic and acidic residues" evidence="1">
    <location>
        <begin position="32"/>
        <end position="49"/>
    </location>
</feature>
<protein>
    <submittedName>
        <fullName evidence="2">Uncharacterized protein</fullName>
    </submittedName>
</protein>
<organism evidence="2 3">
    <name type="scientific">Colletotrichum incanum</name>
    <name type="common">Soybean anthracnose fungus</name>
    <dbReference type="NCBI Taxonomy" id="1573173"/>
    <lineage>
        <taxon>Eukaryota</taxon>
        <taxon>Fungi</taxon>
        <taxon>Dikarya</taxon>
        <taxon>Ascomycota</taxon>
        <taxon>Pezizomycotina</taxon>
        <taxon>Sordariomycetes</taxon>
        <taxon>Hypocreomycetidae</taxon>
        <taxon>Glomerellales</taxon>
        <taxon>Glomerellaceae</taxon>
        <taxon>Colletotrichum</taxon>
        <taxon>Colletotrichum spaethianum species complex</taxon>
    </lineage>
</organism>
<feature type="compositionally biased region" description="Acidic residues" evidence="1">
    <location>
        <begin position="193"/>
        <end position="210"/>
    </location>
</feature>